<dbReference type="EMBL" id="JAVDWA010000001">
    <property type="protein sequence ID" value="MDR7071805.1"/>
    <property type="molecule type" value="Genomic_DNA"/>
</dbReference>
<reference evidence="2 3" key="1">
    <citation type="submission" date="2023-07" db="EMBL/GenBank/DDBJ databases">
        <title>Sorghum-associated microbial communities from plants grown in Nebraska, USA.</title>
        <authorList>
            <person name="Schachtman D."/>
        </authorList>
    </citation>
    <scope>NUCLEOTIDE SEQUENCE [LARGE SCALE GENOMIC DNA]</scope>
    <source>
        <strain evidence="2 3">BE211</strain>
    </source>
</reference>
<dbReference type="InterPro" id="IPR035930">
    <property type="entry name" value="FomD-like_sf"/>
</dbReference>
<feature type="domain" description="DUF402" evidence="1">
    <location>
        <begin position="58"/>
        <end position="162"/>
    </location>
</feature>
<dbReference type="Gene3D" id="2.40.380.10">
    <property type="entry name" value="FomD-like"/>
    <property type="match status" value="1"/>
</dbReference>
<keyword evidence="3" id="KW-1185">Reference proteome</keyword>
<protein>
    <submittedName>
        <fullName evidence="2">RNA-binding protein associated with RNAse of E/G family</fullName>
    </submittedName>
</protein>
<proteinExistence type="predicted"/>
<dbReference type="Pfam" id="PF04167">
    <property type="entry name" value="DUF402"/>
    <property type="match status" value="1"/>
</dbReference>
<dbReference type="PANTHER" id="PTHR41271">
    <property type="entry name" value="DUF402 DOMAIN-CONTAINING PROTEIN"/>
    <property type="match status" value="1"/>
</dbReference>
<accession>A0ABU1TX72</accession>
<dbReference type="InterPro" id="IPR007295">
    <property type="entry name" value="DUF402"/>
</dbReference>
<dbReference type="RefSeq" id="WP_310256605.1">
    <property type="nucleotide sequence ID" value="NZ_JAVDWA010000001.1"/>
</dbReference>
<sequence length="182" mass="21480">MEHKTADRPDWKRVLERSFEVVEREDSSFKGKVTAIHLKKVSEPLIVNYKDRKVRIADAGYTWLQHFPEGKKYTVTTIMDDHGEIVQWYIDMCRDHGVNEEGIPWYLDLYLDIVILPDNQIFVLDDNELMEAYRNGDITEKEVKLAKDTAEEIIKNFNEGKFSDLDVCKKHASEWHCEKKFL</sequence>
<dbReference type="PANTHER" id="PTHR41271:SF1">
    <property type="entry name" value="DUF402 DOMAIN-CONTAINING PROTEIN"/>
    <property type="match status" value="1"/>
</dbReference>
<organism evidence="2 3">
    <name type="scientific">Fictibacillus barbaricus</name>
    <dbReference type="NCBI Taxonomy" id="182136"/>
    <lineage>
        <taxon>Bacteria</taxon>
        <taxon>Bacillati</taxon>
        <taxon>Bacillota</taxon>
        <taxon>Bacilli</taxon>
        <taxon>Bacillales</taxon>
        <taxon>Fictibacillaceae</taxon>
        <taxon>Fictibacillus</taxon>
    </lineage>
</organism>
<evidence type="ECO:0000259" key="1">
    <source>
        <dbReference type="Pfam" id="PF04167"/>
    </source>
</evidence>
<evidence type="ECO:0000313" key="2">
    <source>
        <dbReference type="EMBL" id="MDR7071805.1"/>
    </source>
</evidence>
<evidence type="ECO:0000313" key="3">
    <source>
        <dbReference type="Proteomes" id="UP001258181"/>
    </source>
</evidence>
<comment type="caution">
    <text evidence="2">The sequence shown here is derived from an EMBL/GenBank/DDBJ whole genome shotgun (WGS) entry which is preliminary data.</text>
</comment>
<dbReference type="Proteomes" id="UP001258181">
    <property type="component" value="Unassembled WGS sequence"/>
</dbReference>
<gene>
    <name evidence="2" type="ORF">J2X07_000780</name>
</gene>
<name>A0ABU1TX72_9BACL</name>
<dbReference type="SUPFAM" id="SSF159234">
    <property type="entry name" value="FomD-like"/>
    <property type="match status" value="1"/>
</dbReference>